<comment type="similarity">
    <text evidence="10">In the C-terminal section; belongs to the DAO family.</text>
</comment>
<comment type="similarity">
    <text evidence="10">In the N-terminal section; belongs to the methyltransferase superfamily. tRNA (mnm(5)s(2)U34)-methyltransferase family.</text>
</comment>
<feature type="region of interest" description="FAD-dependent cmnm(5)s(2)U34 oxidoreductase" evidence="10">
    <location>
        <begin position="276"/>
        <end position="675"/>
    </location>
</feature>
<evidence type="ECO:0000256" key="6">
    <source>
        <dbReference type="ARBA" id="ARBA00022694"/>
    </source>
</evidence>
<keyword evidence="1 10" id="KW-0963">Cytoplasm</keyword>
<dbReference type="GO" id="GO:0050660">
    <property type="term" value="F:flavin adenine dinucleotide binding"/>
    <property type="evidence" value="ECO:0007669"/>
    <property type="project" value="UniProtKB-UniRule"/>
</dbReference>
<dbReference type="GO" id="GO:0002097">
    <property type="term" value="P:tRNA wobble base modification"/>
    <property type="evidence" value="ECO:0007669"/>
    <property type="project" value="UniProtKB-UniRule"/>
</dbReference>
<dbReference type="Proteomes" id="UP000184346">
    <property type="component" value="Unassembled WGS sequence"/>
</dbReference>
<keyword evidence="9 10" id="KW-0511">Multifunctional enzyme</keyword>
<dbReference type="HAMAP" id="MF_01102">
    <property type="entry name" value="MnmC"/>
    <property type="match status" value="1"/>
</dbReference>
<comment type="function">
    <text evidence="10">Catalyzes the last two steps in the biosynthesis of 5-methylaminomethyl-2-thiouridine (mnm(5)s(2)U) at the wobble position (U34) in tRNA. Catalyzes the FAD-dependent demodification of cmnm(5)s(2)U34 to nm(5)s(2)U34, followed by the transfer of a methyl group from S-adenosyl-L-methionine to nm(5)s(2)U34, to form mnm(5)s(2)U34.</text>
</comment>
<dbReference type="InterPro" id="IPR017610">
    <property type="entry name" value="tRNA_S-uridine_synth_MnmC_C"/>
</dbReference>
<dbReference type="SUPFAM" id="SSF51905">
    <property type="entry name" value="FAD/NAD(P)-binding domain"/>
    <property type="match status" value="1"/>
</dbReference>
<dbReference type="PANTHER" id="PTHR13847">
    <property type="entry name" value="SARCOSINE DEHYDROGENASE-RELATED"/>
    <property type="match status" value="1"/>
</dbReference>
<gene>
    <name evidence="10" type="primary">mnmC</name>
    <name evidence="13" type="ORF">SAMN02745148_00784</name>
</gene>
<dbReference type="NCBIfam" id="NF002481">
    <property type="entry name" value="PRK01747.1-2"/>
    <property type="match status" value="1"/>
</dbReference>
<keyword evidence="8 10" id="KW-0560">Oxidoreductase</keyword>
<comment type="catalytic activity">
    <reaction evidence="10">
        <text>5-aminomethyl-2-thiouridine(34) in tRNA + S-adenosyl-L-methionine = 5-methylaminomethyl-2-thiouridine(34) in tRNA + S-adenosyl-L-homocysteine + H(+)</text>
        <dbReference type="Rhea" id="RHEA:19569"/>
        <dbReference type="Rhea" id="RHEA-COMP:10195"/>
        <dbReference type="Rhea" id="RHEA-COMP:10197"/>
        <dbReference type="ChEBI" id="CHEBI:15378"/>
        <dbReference type="ChEBI" id="CHEBI:57856"/>
        <dbReference type="ChEBI" id="CHEBI:59789"/>
        <dbReference type="ChEBI" id="CHEBI:74454"/>
        <dbReference type="ChEBI" id="CHEBI:74455"/>
        <dbReference type="EC" id="2.1.1.61"/>
    </reaction>
</comment>
<proteinExistence type="inferred from homology"/>
<evidence type="ECO:0000256" key="7">
    <source>
        <dbReference type="ARBA" id="ARBA00022827"/>
    </source>
</evidence>
<dbReference type="EC" id="1.5.-.-" evidence="10"/>
<dbReference type="InterPro" id="IPR006076">
    <property type="entry name" value="FAD-dep_OxRdtase"/>
</dbReference>
<evidence type="ECO:0000256" key="4">
    <source>
        <dbReference type="ARBA" id="ARBA00022679"/>
    </source>
</evidence>
<name>A0A1M4UX27_9GAMM</name>
<evidence type="ECO:0000256" key="1">
    <source>
        <dbReference type="ARBA" id="ARBA00022490"/>
    </source>
</evidence>
<dbReference type="NCBIfam" id="NF033855">
    <property type="entry name" value="tRNA_MNMC2"/>
    <property type="match status" value="1"/>
</dbReference>
<keyword evidence="14" id="KW-1185">Reference proteome</keyword>
<evidence type="ECO:0000256" key="3">
    <source>
        <dbReference type="ARBA" id="ARBA00022630"/>
    </source>
</evidence>
<dbReference type="GO" id="GO:0004808">
    <property type="term" value="F:tRNA (5-methylaminomethyl-2-thiouridylate)(34)-methyltransferase activity"/>
    <property type="evidence" value="ECO:0007669"/>
    <property type="project" value="UniProtKB-EC"/>
</dbReference>
<dbReference type="Gene3D" id="3.40.50.150">
    <property type="entry name" value="Vaccinia Virus protein VP39"/>
    <property type="match status" value="1"/>
</dbReference>
<dbReference type="InterPro" id="IPR029063">
    <property type="entry name" value="SAM-dependent_MTases_sf"/>
</dbReference>
<dbReference type="PANTHER" id="PTHR13847:SF283">
    <property type="entry name" value="TRNA 5-METHYLAMINOMETHYL-2-THIOURIDINE BIOSYNTHESIS BIFUNCTIONAL PROTEIN MNMC"/>
    <property type="match status" value="1"/>
</dbReference>
<feature type="domain" description="MnmC-like methyltransferase" evidence="12">
    <location>
        <begin position="134"/>
        <end position="246"/>
    </location>
</feature>
<dbReference type="InterPro" id="IPR023032">
    <property type="entry name" value="tRNA_MAMT_biosynth_bifunc_MnmC"/>
</dbReference>
<dbReference type="NCBIfam" id="TIGR03197">
    <property type="entry name" value="MnmC_Cterm"/>
    <property type="match status" value="1"/>
</dbReference>
<feature type="domain" description="FAD dependent oxidoreductase" evidence="11">
    <location>
        <begin position="272"/>
        <end position="641"/>
    </location>
</feature>
<keyword evidence="2 10" id="KW-0489">Methyltransferase</keyword>
<keyword evidence="7 10" id="KW-0274">FAD</keyword>
<accession>A0A1M4UX27</accession>
<evidence type="ECO:0000313" key="14">
    <source>
        <dbReference type="Proteomes" id="UP000184346"/>
    </source>
</evidence>
<dbReference type="Gene3D" id="3.30.9.10">
    <property type="entry name" value="D-Amino Acid Oxidase, subunit A, domain 2"/>
    <property type="match status" value="1"/>
</dbReference>
<dbReference type="GO" id="GO:0032259">
    <property type="term" value="P:methylation"/>
    <property type="evidence" value="ECO:0007669"/>
    <property type="project" value="UniProtKB-KW"/>
</dbReference>
<comment type="subcellular location">
    <subcellularLocation>
        <location evidence="10">Cytoplasm</location>
    </subcellularLocation>
</comment>
<dbReference type="GO" id="GO:0005737">
    <property type="term" value="C:cytoplasm"/>
    <property type="evidence" value="ECO:0007669"/>
    <property type="project" value="UniProtKB-SubCell"/>
</dbReference>
<keyword evidence="3 10" id="KW-0285">Flavoprotein</keyword>
<evidence type="ECO:0000259" key="12">
    <source>
        <dbReference type="Pfam" id="PF05430"/>
    </source>
</evidence>
<dbReference type="InterPro" id="IPR008471">
    <property type="entry name" value="MnmC-like_methylTransf"/>
</dbReference>
<dbReference type="Pfam" id="PF01266">
    <property type="entry name" value="DAO"/>
    <property type="match status" value="1"/>
</dbReference>
<evidence type="ECO:0000256" key="10">
    <source>
        <dbReference type="HAMAP-Rule" id="MF_01102"/>
    </source>
</evidence>
<dbReference type="InterPro" id="IPR036188">
    <property type="entry name" value="FAD/NAD-bd_sf"/>
</dbReference>
<dbReference type="InterPro" id="IPR047785">
    <property type="entry name" value="tRNA_MNMC2"/>
</dbReference>
<sequence>MDDRPAPLPPLAALETARLAWAQADDAAEAPHSLAFGDVYFSRQDGRAETEHVFVQGNRLAERFAAWREGRPFVIGETGFGTGLNVLCAWACFDTHAADGARLHLISTEKHPLTRDDLARALAAWPEFAGPAGILIDQWPEPVSGVHRLVLDPRVVLDLHFGDSTERLVHLEGKVDAWFLDGFAPAKNPTMWQPALFQAMAARSRPGTTFATFTCAGLVKRGLGEAGFHWEKAPGFGRKREMLRGHLVASPADRSRRHVPWFTPPPSRPTQHVAVIGAGLAGASTAEALARRGVRVTLLDRQAPGAEASGNRQGALYVKLAAETNLQSRFYLAGLLYTRRLLARLDPQRRLWRDCGVLQLALSAKEARRQAAFLNNHPLPRGIVEGVSAREASRRAGVALSQGGLDYPGAGWVRPEALCQRLAEHQGIDFRRAEVTALAPDGEGWQLASSNGEIMTADQVVVANAWRAPSFAPLSWLPLQPIRGQVSALTLPRGIEQALDRVVCAGGYAMPALEGVQTFGATFGPGDTDGELRDIDHAANLAEFEHLLPAYAEALRASGADLDPAQLQGRVGLRAASPDKSPYAGPVPDATAWRQDYAMLQKNARHVPATPGRHHAGLWISAAHGSRGLASAPLCAEVLASRLCDEPMPLERELVDHLHPGRRLIAEIIRSGQAR</sequence>
<evidence type="ECO:0000259" key="11">
    <source>
        <dbReference type="Pfam" id="PF01266"/>
    </source>
</evidence>
<evidence type="ECO:0000256" key="2">
    <source>
        <dbReference type="ARBA" id="ARBA00022603"/>
    </source>
</evidence>
<evidence type="ECO:0000313" key="13">
    <source>
        <dbReference type="EMBL" id="SHE61276.1"/>
    </source>
</evidence>
<organism evidence="13 14">
    <name type="scientific">Modicisalibacter ilicicola DSM 19980</name>
    <dbReference type="NCBI Taxonomy" id="1121942"/>
    <lineage>
        <taxon>Bacteria</taxon>
        <taxon>Pseudomonadati</taxon>
        <taxon>Pseudomonadota</taxon>
        <taxon>Gammaproteobacteria</taxon>
        <taxon>Oceanospirillales</taxon>
        <taxon>Halomonadaceae</taxon>
        <taxon>Modicisalibacter</taxon>
    </lineage>
</organism>
<dbReference type="Gene3D" id="3.50.50.60">
    <property type="entry name" value="FAD/NAD(P)-binding domain"/>
    <property type="match status" value="1"/>
</dbReference>
<dbReference type="EC" id="2.1.1.61" evidence="10"/>
<evidence type="ECO:0000256" key="5">
    <source>
        <dbReference type="ARBA" id="ARBA00022691"/>
    </source>
</evidence>
<dbReference type="EMBL" id="FQUJ01000003">
    <property type="protein sequence ID" value="SHE61276.1"/>
    <property type="molecule type" value="Genomic_DNA"/>
</dbReference>
<comment type="cofactor">
    <cofactor evidence="10">
        <name>FAD</name>
        <dbReference type="ChEBI" id="CHEBI:57692"/>
    </cofactor>
</comment>
<reference evidence="13 14" key="1">
    <citation type="submission" date="2016-11" db="EMBL/GenBank/DDBJ databases">
        <authorList>
            <person name="Jaros S."/>
            <person name="Januszkiewicz K."/>
            <person name="Wedrychowicz H."/>
        </authorList>
    </citation>
    <scope>NUCLEOTIDE SEQUENCE [LARGE SCALE GENOMIC DNA]</scope>
    <source>
        <strain evidence="13 14">DSM 19980</strain>
    </source>
</reference>
<feature type="region of interest" description="tRNA (mnm(5)s(2)U34)-methyltransferase" evidence="10">
    <location>
        <begin position="1"/>
        <end position="248"/>
    </location>
</feature>
<evidence type="ECO:0000256" key="8">
    <source>
        <dbReference type="ARBA" id="ARBA00023002"/>
    </source>
</evidence>
<dbReference type="GO" id="GO:0016645">
    <property type="term" value="F:oxidoreductase activity, acting on the CH-NH group of donors"/>
    <property type="evidence" value="ECO:0007669"/>
    <property type="project" value="InterPro"/>
</dbReference>
<keyword evidence="6 10" id="KW-0819">tRNA processing</keyword>
<evidence type="ECO:0000256" key="9">
    <source>
        <dbReference type="ARBA" id="ARBA00023268"/>
    </source>
</evidence>
<keyword evidence="5 10" id="KW-0949">S-adenosyl-L-methionine</keyword>
<dbReference type="STRING" id="1121942.SAMN02745148_00784"/>
<protein>
    <recommendedName>
        <fullName evidence="10">tRNA 5-methylaminomethyl-2-thiouridine biosynthesis bifunctional protein MnmC</fullName>
        <shortName evidence="10">tRNA mnm(5)s(2)U biosynthesis bifunctional protein</shortName>
    </recommendedName>
    <domain>
        <recommendedName>
            <fullName evidence="10">tRNA (mnm(5)s(2)U34)-methyltransferase</fullName>
            <ecNumber evidence="10">2.1.1.61</ecNumber>
        </recommendedName>
    </domain>
    <domain>
        <recommendedName>
            <fullName evidence="10">FAD-dependent cmnm(5)s(2)U34 oxidoreductase</fullName>
            <ecNumber evidence="10">1.5.-.-</ecNumber>
        </recommendedName>
    </domain>
</protein>
<keyword evidence="4 10" id="KW-0808">Transferase</keyword>
<dbReference type="Pfam" id="PF05430">
    <property type="entry name" value="Methyltransf_30"/>
    <property type="match status" value="1"/>
</dbReference>
<dbReference type="AlphaFoldDB" id="A0A1M4UX27"/>